<accession>A0A8J1TUI3</accession>
<feature type="region of interest" description="Disordered" evidence="1">
    <location>
        <begin position="337"/>
        <end position="362"/>
    </location>
</feature>
<feature type="region of interest" description="Disordered" evidence="1">
    <location>
        <begin position="178"/>
        <end position="210"/>
    </location>
</feature>
<feature type="compositionally biased region" description="Basic residues" evidence="1">
    <location>
        <begin position="106"/>
        <end position="119"/>
    </location>
</feature>
<feature type="region of interest" description="Disordered" evidence="1">
    <location>
        <begin position="91"/>
        <end position="136"/>
    </location>
</feature>
<evidence type="ECO:0000313" key="3">
    <source>
        <dbReference type="Proteomes" id="UP000749559"/>
    </source>
</evidence>
<dbReference type="Proteomes" id="UP000749559">
    <property type="component" value="Unassembled WGS sequence"/>
</dbReference>
<dbReference type="AlphaFoldDB" id="A0A8J1TUI3"/>
<gene>
    <name evidence="2" type="ORF">OFUS_LOCUS20298</name>
</gene>
<reference evidence="2" key="1">
    <citation type="submission" date="2022-03" db="EMBL/GenBank/DDBJ databases">
        <authorList>
            <person name="Martin C."/>
        </authorList>
    </citation>
    <scope>NUCLEOTIDE SEQUENCE</scope>
</reference>
<protein>
    <submittedName>
        <fullName evidence="2">Uncharacterized protein</fullName>
    </submittedName>
</protein>
<organism evidence="2 3">
    <name type="scientific">Owenia fusiformis</name>
    <name type="common">Polychaete worm</name>
    <dbReference type="NCBI Taxonomy" id="6347"/>
    <lineage>
        <taxon>Eukaryota</taxon>
        <taxon>Metazoa</taxon>
        <taxon>Spiralia</taxon>
        <taxon>Lophotrochozoa</taxon>
        <taxon>Annelida</taxon>
        <taxon>Polychaeta</taxon>
        <taxon>Sedentaria</taxon>
        <taxon>Canalipalpata</taxon>
        <taxon>Sabellida</taxon>
        <taxon>Oweniida</taxon>
        <taxon>Oweniidae</taxon>
        <taxon>Owenia</taxon>
    </lineage>
</organism>
<feature type="compositionally biased region" description="Basic and acidic residues" evidence="1">
    <location>
        <begin position="187"/>
        <end position="199"/>
    </location>
</feature>
<comment type="caution">
    <text evidence="2">The sequence shown here is derived from an EMBL/GenBank/DDBJ whole genome shotgun (WGS) entry which is preliminary data.</text>
</comment>
<feature type="region of interest" description="Disordered" evidence="1">
    <location>
        <begin position="236"/>
        <end position="265"/>
    </location>
</feature>
<evidence type="ECO:0000256" key="1">
    <source>
        <dbReference type="SAM" id="MobiDB-lite"/>
    </source>
</evidence>
<sequence length="375" mass="42396">MAFSTSDWIPATSFRGAGLKAAGSRYHTDDDIHSNAGNYSNDISVRLTKSNNQERELRNSMLAYSQRMSEINRARGYNRFSRSAPELSSLHVKATHIPTQSTSLPKIHKRSKKRNRPKQFLKDESPNGGDTLATYGDIINSSDKLRKEGISSRELARLSKATASDLSDVKRLSYPKLIPNLTSSDNDQAKKIDHSDTEQPKSSFPSIKINDPSTDFNIKARIVAKLNAQRDKMEQVMGNGQQVNPPRRRRKKKIKVPPSSPLEAIPEYVSSDEEVAYLNEQDDLNSDLHVESDHSQNIHNTHRHNHSKSNTPISMKPMLDAIPEVDSSVRYTIQIVDEEDRISPPSSQVAQKKRRKLNDSKHKNVKFSKTIKYLK</sequence>
<keyword evidence="3" id="KW-1185">Reference proteome</keyword>
<feature type="compositionally biased region" description="Polar residues" evidence="1">
    <location>
        <begin position="200"/>
        <end position="210"/>
    </location>
</feature>
<feature type="compositionally biased region" description="Basic residues" evidence="1">
    <location>
        <begin position="246"/>
        <end position="255"/>
    </location>
</feature>
<proteinExistence type="predicted"/>
<name>A0A8J1TUI3_OWEFU</name>
<dbReference type="EMBL" id="CAIIXF020000010">
    <property type="protein sequence ID" value="CAH1795811.1"/>
    <property type="molecule type" value="Genomic_DNA"/>
</dbReference>
<dbReference type="OrthoDB" id="6115614at2759"/>
<evidence type="ECO:0000313" key="2">
    <source>
        <dbReference type="EMBL" id="CAH1795811.1"/>
    </source>
</evidence>